<evidence type="ECO:0000313" key="4">
    <source>
        <dbReference type="Proteomes" id="UP000584824"/>
    </source>
</evidence>
<dbReference type="AlphaFoldDB" id="A0A7W6P278"/>
<proteinExistence type="predicted"/>
<evidence type="ECO:0000259" key="2">
    <source>
        <dbReference type="Pfam" id="PF16998"/>
    </source>
</evidence>
<reference evidence="3 4" key="1">
    <citation type="submission" date="2020-08" db="EMBL/GenBank/DDBJ databases">
        <title>Genomic Encyclopedia of Type Strains, Phase IV (KMG-IV): sequencing the most valuable type-strain genomes for metagenomic binning, comparative biology and taxonomic classification.</title>
        <authorList>
            <person name="Goeker M."/>
        </authorList>
    </citation>
    <scope>NUCLEOTIDE SEQUENCE [LARGE SCALE GENOMIC DNA]</scope>
    <source>
        <strain evidence="3 4">DSM 26385</strain>
    </source>
</reference>
<comment type="caution">
    <text evidence="3">The sequence shown here is derived from an EMBL/GenBank/DDBJ whole genome shotgun (WGS) entry which is preliminary data.</text>
</comment>
<dbReference type="RefSeq" id="WP_183793429.1">
    <property type="nucleotide sequence ID" value="NZ_JACIDU010000011.1"/>
</dbReference>
<organism evidence="3 4">
    <name type="scientific">Allorhizobium borbori</name>
    <dbReference type="NCBI Taxonomy" id="485907"/>
    <lineage>
        <taxon>Bacteria</taxon>
        <taxon>Pseudomonadati</taxon>
        <taxon>Pseudomonadota</taxon>
        <taxon>Alphaproteobacteria</taxon>
        <taxon>Hyphomicrobiales</taxon>
        <taxon>Rhizobiaceae</taxon>
        <taxon>Rhizobium/Agrobacterium group</taxon>
        <taxon>Allorhizobium</taxon>
    </lineage>
</organism>
<protein>
    <recommendedName>
        <fullName evidence="2">Surface antigen domain-containing protein</fullName>
    </recommendedName>
</protein>
<accession>A0A7W6P278</accession>
<dbReference type="InterPro" id="IPR032635">
    <property type="entry name" value="Anti_2"/>
</dbReference>
<feature type="domain" description="Surface antigen" evidence="2">
    <location>
        <begin position="25"/>
        <end position="131"/>
    </location>
</feature>
<feature type="signal peptide" evidence="1">
    <location>
        <begin position="1"/>
        <end position="23"/>
    </location>
</feature>
<evidence type="ECO:0000256" key="1">
    <source>
        <dbReference type="SAM" id="SignalP"/>
    </source>
</evidence>
<sequence>MFSHGIRFFAVLPLCVALSGCMSFDLFSSRADSSLTTSSVAPKKSTEAISDEVTVRNAVTSADLEKLAGASLPWANASTGSAGVVASINESRANGAVCRSFVTTRHAYDGIANFMGDTCLDTSGEWKLIRFIRQN</sequence>
<keyword evidence="4" id="KW-1185">Reference proteome</keyword>
<dbReference type="EMBL" id="JACIDU010000011">
    <property type="protein sequence ID" value="MBB4104348.1"/>
    <property type="molecule type" value="Genomic_DNA"/>
</dbReference>
<dbReference type="Pfam" id="PF16998">
    <property type="entry name" value="17kDa_Anti_2"/>
    <property type="match status" value="1"/>
</dbReference>
<name>A0A7W6P278_9HYPH</name>
<feature type="chain" id="PRO_5030898328" description="Surface antigen domain-containing protein" evidence="1">
    <location>
        <begin position="24"/>
        <end position="135"/>
    </location>
</feature>
<keyword evidence="1" id="KW-0732">Signal</keyword>
<gene>
    <name evidence="3" type="ORF">GGQ66_002922</name>
</gene>
<dbReference type="Proteomes" id="UP000584824">
    <property type="component" value="Unassembled WGS sequence"/>
</dbReference>
<dbReference type="PROSITE" id="PS51257">
    <property type="entry name" value="PROKAR_LIPOPROTEIN"/>
    <property type="match status" value="1"/>
</dbReference>
<evidence type="ECO:0000313" key="3">
    <source>
        <dbReference type="EMBL" id="MBB4104348.1"/>
    </source>
</evidence>